<accession>A0A1G1YDZ3</accession>
<dbReference type="Proteomes" id="UP000177310">
    <property type="component" value="Unassembled WGS sequence"/>
</dbReference>
<reference evidence="1 2" key="1">
    <citation type="journal article" date="2016" name="Nat. Commun.">
        <title>Thousands of microbial genomes shed light on interconnected biogeochemical processes in an aquifer system.</title>
        <authorList>
            <person name="Anantharaman K."/>
            <person name="Brown C.T."/>
            <person name="Hug L.A."/>
            <person name="Sharon I."/>
            <person name="Castelle C.J."/>
            <person name="Probst A.J."/>
            <person name="Thomas B.C."/>
            <person name="Singh A."/>
            <person name="Wilkins M.J."/>
            <person name="Karaoz U."/>
            <person name="Brodie E.L."/>
            <person name="Williams K.H."/>
            <person name="Hubbard S.S."/>
            <person name="Banfield J.F."/>
        </authorList>
    </citation>
    <scope>NUCLEOTIDE SEQUENCE [LARGE SCALE GENOMIC DNA]</scope>
</reference>
<evidence type="ECO:0000313" key="1">
    <source>
        <dbReference type="EMBL" id="OGY50553.1"/>
    </source>
</evidence>
<protein>
    <submittedName>
        <fullName evidence="1">Uncharacterized protein</fullName>
    </submittedName>
</protein>
<dbReference type="AlphaFoldDB" id="A0A1G1YDZ3"/>
<comment type="caution">
    <text evidence="1">The sequence shown here is derived from an EMBL/GenBank/DDBJ whole genome shotgun (WGS) entry which is preliminary data.</text>
</comment>
<name>A0A1G1YDZ3_9BACT</name>
<evidence type="ECO:0000313" key="2">
    <source>
        <dbReference type="Proteomes" id="UP000177310"/>
    </source>
</evidence>
<organism evidence="1 2">
    <name type="scientific">Candidatus Buchananbacteria bacterium RIFCSPHIGHO2_02_FULL_56_16</name>
    <dbReference type="NCBI Taxonomy" id="1797542"/>
    <lineage>
        <taxon>Bacteria</taxon>
        <taxon>Candidatus Buchananiibacteriota</taxon>
    </lineage>
</organism>
<gene>
    <name evidence="1" type="ORF">A3J59_05105</name>
</gene>
<sequence length="105" mass="12472">MFVNLVVDCNTKFGLRTIAQKTITRQVGFFAFPGMLWHFSWPSRGVWVPVRRVCHEEEYDSFTIYFEYDDRMMEDVITGQTDWKIGWKNSSTRKELLQGPKEQGR</sequence>
<dbReference type="EMBL" id="MHIL01000029">
    <property type="protein sequence ID" value="OGY50553.1"/>
    <property type="molecule type" value="Genomic_DNA"/>
</dbReference>
<proteinExistence type="predicted"/>